<keyword evidence="7" id="KW-1185">Reference proteome</keyword>
<dbReference type="GO" id="GO:0016616">
    <property type="term" value="F:oxidoreductase activity, acting on the CH-OH group of donors, NAD or NADP as acceptor"/>
    <property type="evidence" value="ECO:0007669"/>
    <property type="project" value="UniProtKB-ARBA"/>
</dbReference>
<dbReference type="EMBL" id="BMPO01000003">
    <property type="protein sequence ID" value="GGJ91938.1"/>
    <property type="molecule type" value="Genomic_DNA"/>
</dbReference>
<dbReference type="Proteomes" id="UP000635983">
    <property type="component" value="Unassembled WGS sequence"/>
</dbReference>
<comment type="similarity">
    <text evidence="4">Belongs to the zinc-containing alcohol dehydrogenase family.</text>
</comment>
<dbReference type="SUPFAM" id="SSF51735">
    <property type="entry name" value="NAD(P)-binding Rossmann-fold domains"/>
    <property type="match status" value="1"/>
</dbReference>
<dbReference type="InterPro" id="IPR050129">
    <property type="entry name" value="Zn_alcohol_dh"/>
</dbReference>
<dbReference type="SMART" id="SM00829">
    <property type="entry name" value="PKS_ER"/>
    <property type="match status" value="1"/>
</dbReference>
<evidence type="ECO:0000256" key="3">
    <source>
        <dbReference type="ARBA" id="ARBA00023002"/>
    </source>
</evidence>
<comment type="caution">
    <text evidence="6">The sequence shown here is derived from an EMBL/GenBank/DDBJ whole genome shotgun (WGS) entry which is preliminary data.</text>
</comment>
<proteinExistence type="inferred from homology"/>
<name>A0A917UWZ9_9PSED</name>
<dbReference type="AlphaFoldDB" id="A0A917UWZ9"/>
<protein>
    <submittedName>
        <fullName evidence="6">Dehydrogenase</fullName>
    </submittedName>
</protein>
<dbReference type="GO" id="GO:0008270">
    <property type="term" value="F:zinc ion binding"/>
    <property type="evidence" value="ECO:0007669"/>
    <property type="project" value="InterPro"/>
</dbReference>
<evidence type="ECO:0000259" key="5">
    <source>
        <dbReference type="SMART" id="SM00829"/>
    </source>
</evidence>
<sequence length="335" mass="35065">MRAIRFHGVGDLRCENIDAPGNPPPGFALLGVRAAGICGSDLHNFHTGQWIAELPVTPGHEFCGEIIALGEGVSGFAVGDQVVVDSRANCGECDHCRGGEGNLCRRMGFVGEVCDGGFAEQSLQPMHRLLKVPASVPAEVAALAEPLGVALRVLNRLAAAPGEPVLIAGGGPIGGLAALLLRELDGRPVFLIERNETRAALLRDVAGVEPVALDRDVIREACGGIEPRFCIEATGSGAVLAQLIDAVGAGGRIALVGLFHGSPTVNTNALVEREIDLVGCSVFRDEQRQAVELLPRLAEKLARLISDPITLEDVPAAYQILSRGEAGTLKTIIKP</sequence>
<dbReference type="Gene3D" id="3.40.50.720">
    <property type="entry name" value="NAD(P)-binding Rossmann-like Domain"/>
    <property type="match status" value="1"/>
</dbReference>
<evidence type="ECO:0000313" key="7">
    <source>
        <dbReference type="Proteomes" id="UP000635983"/>
    </source>
</evidence>
<evidence type="ECO:0000256" key="2">
    <source>
        <dbReference type="ARBA" id="ARBA00022833"/>
    </source>
</evidence>
<keyword evidence="3" id="KW-0560">Oxidoreductase</keyword>
<dbReference type="Pfam" id="PF08240">
    <property type="entry name" value="ADH_N"/>
    <property type="match status" value="1"/>
</dbReference>
<dbReference type="InterPro" id="IPR011032">
    <property type="entry name" value="GroES-like_sf"/>
</dbReference>
<dbReference type="InterPro" id="IPR002328">
    <property type="entry name" value="ADH_Zn_CS"/>
</dbReference>
<dbReference type="PANTHER" id="PTHR43401">
    <property type="entry name" value="L-THREONINE 3-DEHYDROGENASE"/>
    <property type="match status" value="1"/>
</dbReference>
<gene>
    <name evidence="6" type="ORF">GCM10009304_17130</name>
</gene>
<evidence type="ECO:0000256" key="1">
    <source>
        <dbReference type="ARBA" id="ARBA00022723"/>
    </source>
</evidence>
<keyword evidence="2 4" id="KW-0862">Zinc</keyword>
<keyword evidence="1 4" id="KW-0479">Metal-binding</keyword>
<feature type="domain" description="Enoyl reductase (ER)" evidence="5">
    <location>
        <begin position="8"/>
        <end position="333"/>
    </location>
</feature>
<reference evidence="6" key="2">
    <citation type="submission" date="2020-09" db="EMBL/GenBank/DDBJ databases">
        <authorList>
            <person name="Sun Q."/>
            <person name="Ohkuma M."/>
        </authorList>
    </citation>
    <scope>NUCLEOTIDE SEQUENCE</scope>
    <source>
        <strain evidence="6">JCM 30078</strain>
    </source>
</reference>
<evidence type="ECO:0000313" key="6">
    <source>
        <dbReference type="EMBL" id="GGJ91938.1"/>
    </source>
</evidence>
<dbReference type="SUPFAM" id="SSF50129">
    <property type="entry name" value="GroES-like"/>
    <property type="match status" value="1"/>
</dbReference>
<dbReference type="Gene3D" id="3.90.180.10">
    <property type="entry name" value="Medium-chain alcohol dehydrogenases, catalytic domain"/>
    <property type="match status" value="1"/>
</dbReference>
<dbReference type="InterPro" id="IPR020843">
    <property type="entry name" value="ER"/>
</dbReference>
<organism evidence="6 7">
    <name type="scientific">Pseudomonas matsuisoli</name>
    <dbReference type="NCBI Taxonomy" id="1515666"/>
    <lineage>
        <taxon>Bacteria</taxon>
        <taxon>Pseudomonadati</taxon>
        <taxon>Pseudomonadota</taxon>
        <taxon>Gammaproteobacteria</taxon>
        <taxon>Pseudomonadales</taxon>
        <taxon>Pseudomonadaceae</taxon>
        <taxon>Pseudomonas</taxon>
    </lineage>
</organism>
<dbReference type="InterPro" id="IPR013154">
    <property type="entry name" value="ADH-like_N"/>
</dbReference>
<dbReference type="InterPro" id="IPR036291">
    <property type="entry name" value="NAD(P)-bd_dom_sf"/>
</dbReference>
<dbReference type="PROSITE" id="PS00059">
    <property type="entry name" value="ADH_ZINC"/>
    <property type="match status" value="1"/>
</dbReference>
<comment type="cofactor">
    <cofactor evidence="4">
        <name>Zn(2+)</name>
        <dbReference type="ChEBI" id="CHEBI:29105"/>
    </cofactor>
</comment>
<evidence type="ECO:0000256" key="4">
    <source>
        <dbReference type="RuleBase" id="RU361277"/>
    </source>
</evidence>
<dbReference type="InterPro" id="IPR013149">
    <property type="entry name" value="ADH-like_C"/>
</dbReference>
<dbReference type="Pfam" id="PF00107">
    <property type="entry name" value="ADH_zinc_N"/>
    <property type="match status" value="1"/>
</dbReference>
<accession>A0A917UWZ9</accession>
<reference evidence="6" key="1">
    <citation type="journal article" date="2014" name="Int. J. Syst. Evol. Microbiol.">
        <title>Complete genome sequence of Corynebacterium casei LMG S-19264T (=DSM 44701T), isolated from a smear-ripened cheese.</title>
        <authorList>
            <consortium name="US DOE Joint Genome Institute (JGI-PGF)"/>
            <person name="Walter F."/>
            <person name="Albersmeier A."/>
            <person name="Kalinowski J."/>
            <person name="Ruckert C."/>
        </authorList>
    </citation>
    <scope>NUCLEOTIDE SEQUENCE</scope>
    <source>
        <strain evidence="6">JCM 30078</strain>
    </source>
</reference>
<dbReference type="RefSeq" id="WP_188982774.1">
    <property type="nucleotide sequence ID" value="NZ_BMPO01000003.1"/>
</dbReference>
<dbReference type="PANTHER" id="PTHR43401:SF2">
    <property type="entry name" value="L-THREONINE 3-DEHYDROGENASE"/>
    <property type="match status" value="1"/>
</dbReference>